<gene>
    <name evidence="1" type="ORF">H5410_028670</name>
</gene>
<organism evidence="1 2">
    <name type="scientific">Solanum commersonii</name>
    <name type="common">Commerson's wild potato</name>
    <name type="synonym">Commerson's nightshade</name>
    <dbReference type="NCBI Taxonomy" id="4109"/>
    <lineage>
        <taxon>Eukaryota</taxon>
        <taxon>Viridiplantae</taxon>
        <taxon>Streptophyta</taxon>
        <taxon>Embryophyta</taxon>
        <taxon>Tracheophyta</taxon>
        <taxon>Spermatophyta</taxon>
        <taxon>Magnoliopsida</taxon>
        <taxon>eudicotyledons</taxon>
        <taxon>Gunneridae</taxon>
        <taxon>Pentapetalae</taxon>
        <taxon>asterids</taxon>
        <taxon>lamiids</taxon>
        <taxon>Solanales</taxon>
        <taxon>Solanaceae</taxon>
        <taxon>Solanoideae</taxon>
        <taxon>Solaneae</taxon>
        <taxon>Solanum</taxon>
    </lineage>
</organism>
<reference evidence="1 2" key="1">
    <citation type="submission" date="2020-09" db="EMBL/GenBank/DDBJ databases">
        <title>De no assembly of potato wild relative species, Solanum commersonii.</title>
        <authorList>
            <person name="Cho K."/>
        </authorList>
    </citation>
    <scope>NUCLEOTIDE SEQUENCE [LARGE SCALE GENOMIC DNA]</scope>
    <source>
        <strain evidence="1">LZ3.2</strain>
        <tissue evidence="1">Leaf</tissue>
    </source>
</reference>
<sequence length="153" mass="17839">MKEPYKWDMFIEVICTSRTAVHWLKENYKFHSKSLNIEAKCWFHIITSRIFPSTNTTELCRLSGVKFKKSDITLMAGNDDVDDVEELPDHVVPPTQSTQDSIRRSWEERFHSLETYVDALHSSMDDMHKKMDELTVNTGKSDRKIMAWIGVIA</sequence>
<evidence type="ECO:0000313" key="2">
    <source>
        <dbReference type="Proteomes" id="UP000824120"/>
    </source>
</evidence>
<accession>A0A9J5Z3B8</accession>
<dbReference type="OrthoDB" id="1436991at2759"/>
<name>A0A9J5Z3B8_SOLCO</name>
<dbReference type="EMBL" id="JACXVP010000005">
    <property type="protein sequence ID" value="KAG5607178.1"/>
    <property type="molecule type" value="Genomic_DNA"/>
</dbReference>
<keyword evidence="2" id="KW-1185">Reference proteome</keyword>
<evidence type="ECO:0000313" key="1">
    <source>
        <dbReference type="EMBL" id="KAG5607178.1"/>
    </source>
</evidence>
<protein>
    <submittedName>
        <fullName evidence="1">Uncharacterized protein</fullName>
    </submittedName>
</protein>
<proteinExistence type="predicted"/>
<comment type="caution">
    <text evidence="1">The sequence shown here is derived from an EMBL/GenBank/DDBJ whole genome shotgun (WGS) entry which is preliminary data.</text>
</comment>
<dbReference type="AlphaFoldDB" id="A0A9J5Z3B8"/>
<dbReference type="Proteomes" id="UP000824120">
    <property type="component" value="Chromosome 5"/>
</dbReference>